<dbReference type="InterPro" id="IPR001789">
    <property type="entry name" value="Sig_transdc_resp-reg_receiver"/>
</dbReference>
<evidence type="ECO:0000256" key="8">
    <source>
        <dbReference type="SAM" id="Phobius"/>
    </source>
</evidence>
<dbReference type="InterPro" id="IPR036890">
    <property type="entry name" value="HATPase_C_sf"/>
</dbReference>
<keyword evidence="8" id="KW-1133">Transmembrane helix</keyword>
<feature type="domain" description="Response regulatory" evidence="11">
    <location>
        <begin position="1144"/>
        <end position="1259"/>
    </location>
</feature>
<evidence type="ECO:0000256" key="2">
    <source>
        <dbReference type="ARBA" id="ARBA00012438"/>
    </source>
</evidence>
<dbReference type="CDD" id="cd17574">
    <property type="entry name" value="REC_OmpR"/>
    <property type="match status" value="1"/>
</dbReference>
<dbReference type="EMBL" id="JBHTKA010000014">
    <property type="protein sequence ID" value="MFD1002847.1"/>
    <property type="molecule type" value="Genomic_DNA"/>
</dbReference>
<dbReference type="InterPro" id="IPR011006">
    <property type="entry name" value="CheY-like_superfamily"/>
</dbReference>
<dbReference type="SUPFAM" id="SSF52172">
    <property type="entry name" value="CheY-like"/>
    <property type="match status" value="1"/>
</dbReference>
<dbReference type="Gene3D" id="1.10.10.60">
    <property type="entry name" value="Homeodomain-like"/>
    <property type="match status" value="2"/>
</dbReference>
<dbReference type="PROSITE" id="PS01124">
    <property type="entry name" value="HTH_ARAC_FAMILY_2"/>
    <property type="match status" value="1"/>
</dbReference>
<dbReference type="InterPro" id="IPR003661">
    <property type="entry name" value="HisK_dim/P_dom"/>
</dbReference>
<dbReference type="InterPro" id="IPR015943">
    <property type="entry name" value="WD40/YVTN_repeat-like_dom_sf"/>
</dbReference>
<dbReference type="CDD" id="cd00082">
    <property type="entry name" value="HisKA"/>
    <property type="match status" value="1"/>
</dbReference>
<feature type="domain" description="Histidine kinase" evidence="10">
    <location>
        <begin position="881"/>
        <end position="1104"/>
    </location>
</feature>
<dbReference type="PROSITE" id="PS50110">
    <property type="entry name" value="RESPONSE_REGULATORY"/>
    <property type="match status" value="1"/>
</dbReference>
<organism evidence="12 13">
    <name type="scientific">Ohtaekwangia kribbensis</name>
    <dbReference type="NCBI Taxonomy" id="688913"/>
    <lineage>
        <taxon>Bacteria</taxon>
        <taxon>Pseudomonadati</taxon>
        <taxon>Bacteroidota</taxon>
        <taxon>Cytophagia</taxon>
        <taxon>Cytophagales</taxon>
        <taxon>Fulvivirgaceae</taxon>
        <taxon>Ohtaekwangia</taxon>
    </lineage>
</organism>
<dbReference type="Pfam" id="PF00512">
    <property type="entry name" value="HisKA"/>
    <property type="match status" value="1"/>
</dbReference>
<dbReference type="Pfam" id="PF02518">
    <property type="entry name" value="HATPase_c"/>
    <property type="match status" value="1"/>
</dbReference>
<dbReference type="InterPro" id="IPR018060">
    <property type="entry name" value="HTH_AraC"/>
</dbReference>
<proteinExistence type="predicted"/>
<evidence type="ECO:0000313" key="13">
    <source>
        <dbReference type="Proteomes" id="UP001597112"/>
    </source>
</evidence>
<dbReference type="RefSeq" id="WP_377584609.1">
    <property type="nucleotide sequence ID" value="NZ_JBHTKA010000014.1"/>
</dbReference>
<dbReference type="PANTHER" id="PTHR43547">
    <property type="entry name" value="TWO-COMPONENT HISTIDINE KINASE"/>
    <property type="match status" value="1"/>
</dbReference>
<evidence type="ECO:0000256" key="3">
    <source>
        <dbReference type="ARBA" id="ARBA00022553"/>
    </source>
</evidence>
<dbReference type="Pfam" id="PF07495">
    <property type="entry name" value="Y_Y_Y"/>
    <property type="match status" value="1"/>
</dbReference>
<accession>A0ABW3KA57</accession>
<dbReference type="InterPro" id="IPR004358">
    <property type="entry name" value="Sig_transdc_His_kin-like_C"/>
</dbReference>
<gene>
    <name evidence="12" type="ORF">ACFQ21_26205</name>
</gene>
<sequence>MKLESFFLHEFSVIRNGWCTRVQKSIAYKPKCSVLNIVMMFRGMINFRKILRPVLGLLFLLAGVCTAFAESPFFSTLSVRDGLPSNIISAVAQDQRQFMWIGTANGVCRYDGYRFITFKKGEGINTLPANEISSMLVADDYLWVGTWKGLCKINTATFEVTRIDLGKNVVVRTLYKGANNILWIGTANGLVRYTLSNGRYTVYTAQNNHLSHNTVRSIYEDSRGNLWVGTYDKLNKLAKGKNAFETFDLKGDYKPSLKNNLICGDIKPASAQSDSLVWVGTETGLCLFNTYTNTYKRYSEKDIAFSNEVIKCIYPDGKGNLWLGTDFGLNVFNPSTKTNEVYFHNPQLSYSIANNVIWQIYEDTGGVIWFVTSNGLSRLNKFRNFYTYHEVSYPINNETIGNQVKSVLVTRKGILWLATLHGVIRFDPVTKTRKVFETGAPENNRIQLNNTFALEEDDYGRIWIGTAGGINIWDEANQKMYAISANATNGLTSNYIARFTKGTDGSFWVSAWEGGLFKVVGNLRELSSIHFELAGDFGSSKNVSGANAIWATHYAELFRIDLQSHKSTSINAFNAVSNKKDISCLYFSRRGSLWAGVPNGLIEYKPQKDSAIFYPVTTGNDVTLASITEDSEGNIWCAANNFILKFSVPDHQLEIFPLEKDIPLKSFFDGCVANTPEGDIIFGGDNGYIRLSPAIKPNVFEPNIYITTLEINNKIIATDEAIDGTILLQKDIAVTDNLTLDYAQRSLAFEFSSLHYWQPSSNVYAYKLEGFDRDWNYVSGLKNFAVYSNLSPGTYTLSVKGTNNYGIWSDRIATISIRVKPPLFLSTGFICLYAVLAIAIIIISLRTYSARLHLKNELKITRMEKEHAEEIVQTKQQFFANISHELRTPISLILPPIQQLLKQNNLQEENKRLLSLAEKNSQRLLRVVNQILDFRKLENDSLQLRVTSFDIVSFCQEMYSLFTDKAARKEITFAFNKGIDECLVWADTEKIETILFNLLSNAFKFTPKGGSVHLMVELHGKSDIYSKGAIEVMVSDSGIGIPPDELAHIFERFYQTHAAKKMEAGSGIGLTLVAEYAKLHHGEVKVESVVGKGTSFTLILPLGSEHFPFEAADSDEVNLIAVKSAYPDDHAKAYRYGLESGKPLVLIIEDNYDIAEFIQVSLKGKYNFVTAQNGEEGLAKTNSFLPDIIISDIMMPVMDGLSMCRKIKSNPKTSHISIIILTAKGLTSQQIEGLSTGADIYLTKPFEIELLEAHIDHLLKRKKELADYFRHELIVQPSASTAGENVDDKFIRKVMNIIEANISNADFSVEMLSEEVGMSSTHLYRKLKSTTQLSPNDIIRKYRIKKASLLLGNKEGNISEIMYEVGFSNLSYFSKCFRAEFGVTPKEYQQKVSKSSGEIDSVNPADLGNLSEQDSKE</sequence>
<comment type="catalytic activity">
    <reaction evidence="1">
        <text>ATP + protein L-histidine = ADP + protein N-phospho-L-histidine.</text>
        <dbReference type="EC" id="2.7.13.3"/>
    </reaction>
</comment>
<keyword evidence="13" id="KW-1185">Reference proteome</keyword>
<keyword evidence="3 6" id="KW-0597">Phosphoprotein</keyword>
<evidence type="ECO:0000259" key="9">
    <source>
        <dbReference type="PROSITE" id="PS01124"/>
    </source>
</evidence>
<dbReference type="InterPro" id="IPR011110">
    <property type="entry name" value="Reg_prop"/>
</dbReference>
<dbReference type="SMART" id="SM00388">
    <property type="entry name" value="HisKA"/>
    <property type="match status" value="1"/>
</dbReference>
<dbReference type="SMART" id="SM00342">
    <property type="entry name" value="HTH_ARAC"/>
    <property type="match status" value="1"/>
</dbReference>
<dbReference type="SUPFAM" id="SSF47384">
    <property type="entry name" value="Homodimeric domain of signal transducing histidine kinase"/>
    <property type="match status" value="1"/>
</dbReference>
<dbReference type="SMART" id="SM00448">
    <property type="entry name" value="REC"/>
    <property type="match status" value="1"/>
</dbReference>
<evidence type="ECO:0000256" key="7">
    <source>
        <dbReference type="SAM" id="MobiDB-lite"/>
    </source>
</evidence>
<evidence type="ECO:0000259" key="11">
    <source>
        <dbReference type="PROSITE" id="PS50110"/>
    </source>
</evidence>
<dbReference type="SMART" id="SM00387">
    <property type="entry name" value="HATPase_c"/>
    <property type="match status" value="1"/>
</dbReference>
<dbReference type="Pfam" id="PF12833">
    <property type="entry name" value="HTH_18"/>
    <property type="match status" value="1"/>
</dbReference>
<feature type="region of interest" description="Disordered" evidence="7">
    <location>
        <begin position="1392"/>
        <end position="1417"/>
    </location>
</feature>
<feature type="transmembrane region" description="Helical" evidence="8">
    <location>
        <begin position="823"/>
        <end position="845"/>
    </location>
</feature>
<dbReference type="PANTHER" id="PTHR43547:SF2">
    <property type="entry name" value="HYBRID SIGNAL TRANSDUCTION HISTIDINE KINASE C"/>
    <property type="match status" value="1"/>
</dbReference>
<evidence type="ECO:0000256" key="6">
    <source>
        <dbReference type="PROSITE-ProRule" id="PRU00169"/>
    </source>
</evidence>
<dbReference type="InterPro" id="IPR009057">
    <property type="entry name" value="Homeodomain-like_sf"/>
</dbReference>
<keyword evidence="5" id="KW-0804">Transcription</keyword>
<name>A0ABW3KA57_9BACT</name>
<dbReference type="InterPro" id="IPR011123">
    <property type="entry name" value="Y_Y_Y"/>
</dbReference>
<evidence type="ECO:0000313" key="12">
    <source>
        <dbReference type="EMBL" id="MFD1002847.1"/>
    </source>
</evidence>
<keyword evidence="4" id="KW-0805">Transcription regulation</keyword>
<comment type="caution">
    <text evidence="12">The sequence shown here is derived from an EMBL/GenBank/DDBJ whole genome shotgun (WGS) entry which is preliminary data.</text>
</comment>
<evidence type="ECO:0000256" key="1">
    <source>
        <dbReference type="ARBA" id="ARBA00000085"/>
    </source>
</evidence>
<dbReference type="Gene3D" id="3.40.50.2300">
    <property type="match status" value="1"/>
</dbReference>
<dbReference type="SUPFAM" id="SSF63829">
    <property type="entry name" value="Calcium-dependent phosphotriesterase"/>
    <property type="match status" value="3"/>
</dbReference>
<dbReference type="SUPFAM" id="SSF55874">
    <property type="entry name" value="ATPase domain of HSP90 chaperone/DNA topoisomerase II/histidine kinase"/>
    <property type="match status" value="1"/>
</dbReference>
<dbReference type="InterPro" id="IPR036097">
    <property type="entry name" value="HisK_dim/P_sf"/>
</dbReference>
<dbReference type="PROSITE" id="PS50109">
    <property type="entry name" value="HIS_KIN"/>
    <property type="match status" value="1"/>
</dbReference>
<evidence type="ECO:0000256" key="5">
    <source>
        <dbReference type="ARBA" id="ARBA00023163"/>
    </source>
</evidence>
<dbReference type="Pfam" id="PF07494">
    <property type="entry name" value="Reg_prop"/>
    <property type="match status" value="3"/>
</dbReference>
<dbReference type="InterPro" id="IPR013783">
    <property type="entry name" value="Ig-like_fold"/>
</dbReference>
<dbReference type="InterPro" id="IPR005467">
    <property type="entry name" value="His_kinase_dom"/>
</dbReference>
<reference evidence="13" key="1">
    <citation type="journal article" date="2019" name="Int. J. Syst. Evol. Microbiol.">
        <title>The Global Catalogue of Microorganisms (GCM) 10K type strain sequencing project: providing services to taxonomists for standard genome sequencing and annotation.</title>
        <authorList>
            <consortium name="The Broad Institute Genomics Platform"/>
            <consortium name="The Broad Institute Genome Sequencing Center for Infectious Disease"/>
            <person name="Wu L."/>
            <person name="Ma J."/>
        </authorList>
    </citation>
    <scope>NUCLEOTIDE SEQUENCE [LARGE SCALE GENOMIC DNA]</scope>
    <source>
        <strain evidence="13">CCUG 58938</strain>
    </source>
</reference>
<keyword evidence="8" id="KW-0472">Membrane</keyword>
<feature type="modified residue" description="4-aspartylphosphate" evidence="6">
    <location>
        <position position="1192"/>
    </location>
</feature>
<dbReference type="Pfam" id="PF00072">
    <property type="entry name" value="Response_reg"/>
    <property type="match status" value="1"/>
</dbReference>
<evidence type="ECO:0000256" key="4">
    <source>
        <dbReference type="ARBA" id="ARBA00023015"/>
    </source>
</evidence>
<protein>
    <recommendedName>
        <fullName evidence="2">histidine kinase</fullName>
        <ecNumber evidence="2">2.7.13.3</ecNumber>
    </recommendedName>
</protein>
<dbReference type="PRINTS" id="PR00344">
    <property type="entry name" value="BCTRLSENSOR"/>
</dbReference>
<dbReference type="Gene3D" id="1.10.287.130">
    <property type="match status" value="1"/>
</dbReference>
<dbReference type="Gene3D" id="2.130.10.10">
    <property type="entry name" value="YVTN repeat-like/Quinoprotein amine dehydrogenase"/>
    <property type="match status" value="3"/>
</dbReference>
<evidence type="ECO:0000259" key="10">
    <source>
        <dbReference type="PROSITE" id="PS50109"/>
    </source>
</evidence>
<keyword evidence="8" id="KW-0812">Transmembrane</keyword>
<dbReference type="Gene3D" id="3.30.565.10">
    <property type="entry name" value="Histidine kinase-like ATPase, C-terminal domain"/>
    <property type="match status" value="1"/>
</dbReference>
<dbReference type="InterPro" id="IPR003594">
    <property type="entry name" value="HATPase_dom"/>
</dbReference>
<feature type="domain" description="HTH araC/xylS-type" evidence="9">
    <location>
        <begin position="1292"/>
        <end position="1391"/>
    </location>
</feature>
<dbReference type="EC" id="2.7.13.3" evidence="2"/>
<dbReference type="Gene3D" id="2.60.40.10">
    <property type="entry name" value="Immunoglobulins"/>
    <property type="match status" value="1"/>
</dbReference>
<dbReference type="Proteomes" id="UP001597112">
    <property type="component" value="Unassembled WGS sequence"/>
</dbReference>
<dbReference type="SUPFAM" id="SSF46689">
    <property type="entry name" value="Homeodomain-like"/>
    <property type="match status" value="1"/>
</dbReference>